<feature type="non-terminal residue" evidence="2">
    <location>
        <position position="1"/>
    </location>
</feature>
<evidence type="ECO:0000256" key="1">
    <source>
        <dbReference type="SAM" id="MobiDB-lite"/>
    </source>
</evidence>
<gene>
    <name evidence="2" type="ORF">J1605_002222</name>
</gene>
<evidence type="ECO:0000313" key="3">
    <source>
        <dbReference type="Proteomes" id="UP001159641"/>
    </source>
</evidence>
<dbReference type="EMBL" id="JAIQCJ010000369">
    <property type="protein sequence ID" value="KAJ8796455.1"/>
    <property type="molecule type" value="Genomic_DNA"/>
</dbReference>
<name>A0AB34HZP3_ESCRO</name>
<comment type="caution">
    <text evidence="2">The sequence shown here is derived from an EMBL/GenBank/DDBJ whole genome shotgun (WGS) entry which is preliminary data.</text>
</comment>
<feature type="region of interest" description="Disordered" evidence="1">
    <location>
        <begin position="1"/>
        <end position="52"/>
    </location>
</feature>
<dbReference type="Proteomes" id="UP001159641">
    <property type="component" value="Unassembled WGS sequence"/>
</dbReference>
<keyword evidence="3" id="KW-1185">Reference proteome</keyword>
<sequence>RPNTQPLDGETPVAAGGRGLAGEAQPQAYATFSGATSPVLRSPSRSRSNERK</sequence>
<proteinExistence type="predicted"/>
<accession>A0AB34HZP3</accession>
<organism evidence="2 3">
    <name type="scientific">Eschrichtius robustus</name>
    <name type="common">California gray whale</name>
    <name type="synonym">Eschrichtius gibbosus</name>
    <dbReference type="NCBI Taxonomy" id="9764"/>
    <lineage>
        <taxon>Eukaryota</taxon>
        <taxon>Metazoa</taxon>
        <taxon>Chordata</taxon>
        <taxon>Craniata</taxon>
        <taxon>Vertebrata</taxon>
        <taxon>Euteleostomi</taxon>
        <taxon>Mammalia</taxon>
        <taxon>Eutheria</taxon>
        <taxon>Laurasiatheria</taxon>
        <taxon>Artiodactyla</taxon>
        <taxon>Whippomorpha</taxon>
        <taxon>Cetacea</taxon>
        <taxon>Mysticeti</taxon>
        <taxon>Eschrichtiidae</taxon>
        <taxon>Eschrichtius</taxon>
    </lineage>
</organism>
<dbReference type="AlphaFoldDB" id="A0AB34HZP3"/>
<reference evidence="2 3" key="1">
    <citation type="submission" date="2022-11" db="EMBL/GenBank/DDBJ databases">
        <title>Whole genome sequence of Eschrichtius robustus ER-17-0199.</title>
        <authorList>
            <person name="Bruniche-Olsen A."/>
            <person name="Black A.N."/>
            <person name="Fields C.J."/>
            <person name="Walden K."/>
            <person name="Dewoody J.A."/>
        </authorList>
    </citation>
    <scope>NUCLEOTIDE SEQUENCE [LARGE SCALE GENOMIC DNA]</scope>
    <source>
        <strain evidence="2">ER-17-0199</strain>
        <tissue evidence="2">Blubber</tissue>
    </source>
</reference>
<evidence type="ECO:0000313" key="2">
    <source>
        <dbReference type="EMBL" id="KAJ8796455.1"/>
    </source>
</evidence>
<protein>
    <submittedName>
        <fullName evidence="2">Uncharacterized protein</fullName>
    </submittedName>
</protein>